<evidence type="ECO:0000313" key="1">
    <source>
        <dbReference type="EMBL" id="GIY72389.1"/>
    </source>
</evidence>
<organism evidence="1 2">
    <name type="scientific">Caerostris darwini</name>
    <dbReference type="NCBI Taxonomy" id="1538125"/>
    <lineage>
        <taxon>Eukaryota</taxon>
        <taxon>Metazoa</taxon>
        <taxon>Ecdysozoa</taxon>
        <taxon>Arthropoda</taxon>
        <taxon>Chelicerata</taxon>
        <taxon>Arachnida</taxon>
        <taxon>Araneae</taxon>
        <taxon>Araneomorphae</taxon>
        <taxon>Entelegynae</taxon>
        <taxon>Araneoidea</taxon>
        <taxon>Araneidae</taxon>
        <taxon>Caerostris</taxon>
    </lineage>
</organism>
<keyword evidence="2" id="KW-1185">Reference proteome</keyword>
<comment type="caution">
    <text evidence="1">The sequence shown here is derived from an EMBL/GenBank/DDBJ whole genome shotgun (WGS) entry which is preliminary data.</text>
</comment>
<reference evidence="1 2" key="1">
    <citation type="submission" date="2021-06" db="EMBL/GenBank/DDBJ databases">
        <title>Caerostris darwini draft genome.</title>
        <authorList>
            <person name="Kono N."/>
            <person name="Arakawa K."/>
        </authorList>
    </citation>
    <scope>NUCLEOTIDE SEQUENCE [LARGE SCALE GENOMIC DNA]</scope>
</reference>
<sequence length="92" mass="10320">MEVLASKTDTSYEQYSGHAEKSVLKIVSFLRPVNHKESLWKAKTGVIQKMGFVLVNRPPERMALQSRSHQASFICRAYENEQHGKGVSPACA</sequence>
<dbReference type="EMBL" id="BPLQ01013481">
    <property type="protein sequence ID" value="GIY72389.1"/>
    <property type="molecule type" value="Genomic_DNA"/>
</dbReference>
<proteinExistence type="predicted"/>
<gene>
    <name evidence="1" type="ORF">CDAR_594401</name>
</gene>
<protein>
    <submittedName>
        <fullName evidence="1">Uncharacterized protein</fullName>
    </submittedName>
</protein>
<dbReference type="Proteomes" id="UP001054837">
    <property type="component" value="Unassembled WGS sequence"/>
</dbReference>
<evidence type="ECO:0000313" key="2">
    <source>
        <dbReference type="Proteomes" id="UP001054837"/>
    </source>
</evidence>
<accession>A0AAV4VRJ0</accession>
<dbReference type="AlphaFoldDB" id="A0AAV4VRJ0"/>
<name>A0AAV4VRJ0_9ARAC</name>